<accession>A0A9P8WF25</accession>
<evidence type="ECO:0008006" key="4">
    <source>
        <dbReference type="Google" id="ProtNLM"/>
    </source>
</evidence>
<dbReference type="PANTHER" id="PTHR38792:SF3">
    <property type="entry name" value="BNR_ASP-BOX REPEAT DOMAIN PROTEIN (AFU_ORTHOLOGUE AFUA_7G06430)-RELATED"/>
    <property type="match status" value="1"/>
</dbReference>
<keyword evidence="1" id="KW-0732">Signal</keyword>
<feature type="chain" id="PRO_5040232537" description="Glycoside hydrolase family 93 protein" evidence="1">
    <location>
        <begin position="18"/>
        <end position="375"/>
    </location>
</feature>
<organism evidence="2 3">
    <name type="scientific">Thelonectria olida</name>
    <dbReference type="NCBI Taxonomy" id="1576542"/>
    <lineage>
        <taxon>Eukaryota</taxon>
        <taxon>Fungi</taxon>
        <taxon>Dikarya</taxon>
        <taxon>Ascomycota</taxon>
        <taxon>Pezizomycotina</taxon>
        <taxon>Sordariomycetes</taxon>
        <taxon>Hypocreomycetidae</taxon>
        <taxon>Hypocreales</taxon>
        <taxon>Nectriaceae</taxon>
        <taxon>Thelonectria</taxon>
    </lineage>
</organism>
<dbReference type="SUPFAM" id="SSF110296">
    <property type="entry name" value="Oligoxyloglucan reducing end-specific cellobiohydrolase"/>
    <property type="match status" value="1"/>
</dbReference>
<feature type="signal peptide" evidence="1">
    <location>
        <begin position="1"/>
        <end position="17"/>
    </location>
</feature>
<dbReference type="AlphaFoldDB" id="A0A9P8WF25"/>
<reference evidence="2 3" key="1">
    <citation type="journal article" date="2021" name="Nat. Commun.">
        <title>Genetic determinants of endophytism in the Arabidopsis root mycobiome.</title>
        <authorList>
            <person name="Mesny F."/>
            <person name="Miyauchi S."/>
            <person name="Thiergart T."/>
            <person name="Pickel B."/>
            <person name="Atanasova L."/>
            <person name="Karlsson M."/>
            <person name="Huettel B."/>
            <person name="Barry K.W."/>
            <person name="Haridas S."/>
            <person name="Chen C."/>
            <person name="Bauer D."/>
            <person name="Andreopoulos W."/>
            <person name="Pangilinan J."/>
            <person name="LaButti K."/>
            <person name="Riley R."/>
            <person name="Lipzen A."/>
            <person name="Clum A."/>
            <person name="Drula E."/>
            <person name="Henrissat B."/>
            <person name="Kohler A."/>
            <person name="Grigoriev I.V."/>
            <person name="Martin F.M."/>
            <person name="Hacquard S."/>
        </authorList>
    </citation>
    <scope>NUCLEOTIDE SEQUENCE [LARGE SCALE GENOMIC DNA]</scope>
    <source>
        <strain evidence="2 3">MPI-CAGE-CH-0241</strain>
    </source>
</reference>
<dbReference type="Proteomes" id="UP000777438">
    <property type="component" value="Unassembled WGS sequence"/>
</dbReference>
<dbReference type="EMBL" id="JAGPYM010000003">
    <property type="protein sequence ID" value="KAH6897316.1"/>
    <property type="molecule type" value="Genomic_DNA"/>
</dbReference>
<dbReference type="OrthoDB" id="2130735at2759"/>
<keyword evidence="3" id="KW-1185">Reference proteome</keyword>
<proteinExistence type="predicted"/>
<evidence type="ECO:0000313" key="2">
    <source>
        <dbReference type="EMBL" id="KAH6897316.1"/>
    </source>
</evidence>
<comment type="caution">
    <text evidence="2">The sequence shown here is derived from an EMBL/GenBank/DDBJ whole genome shotgun (WGS) entry which is preliminary data.</text>
</comment>
<dbReference type="PANTHER" id="PTHR38792">
    <property type="entry name" value="BNR/ASP-BOX REPEAT DOMAIN PROTEIN (AFU_ORTHOLOGUE AFUA_7G06430)-RELATED"/>
    <property type="match status" value="1"/>
</dbReference>
<name>A0A9P8WF25_9HYPO</name>
<sequence>MRFIASLISLALPIVAAKKLSTFGSLSIYDPPDNYTDPQVLYARPLELFDGTLLATWENYSPEPPLVWFPIVKSTDGGKTWKSISKVTDQVNGWGLRYQPFLYQLPQKIGKYPRGTILCSGNSIPTDLSETRIDVYASLDGGYTWEFVSHVAHGGEALPNNGLTPVWEPFLMTYKNKLVLYYSDQRDNATYGQKLVHQTTTNLKNWGDVVDDVHYSDYTDRPGMPTVAKLPNGQYIYMYEYGGEDSQSSYWFPVYYRISKDPLNFLKAEHHRLDPVNGSTPYGSPYVVWSKYGGKNGTIVATGSSNSEIYTNQMLGHPAYWKKWSTPQPNAYTRALMVFKENPDYVMIMGGGYLPPGKTNEISLSVVRLSEIMKQ</sequence>
<dbReference type="Gene3D" id="2.120.10.10">
    <property type="match status" value="1"/>
</dbReference>
<protein>
    <recommendedName>
        <fullName evidence="4">Glycoside hydrolase family 93 protein</fullName>
    </recommendedName>
</protein>
<dbReference type="CDD" id="cd15482">
    <property type="entry name" value="Sialidase_non-viral"/>
    <property type="match status" value="1"/>
</dbReference>
<evidence type="ECO:0000313" key="3">
    <source>
        <dbReference type="Proteomes" id="UP000777438"/>
    </source>
</evidence>
<gene>
    <name evidence="2" type="ORF">B0T10DRAFT_557142</name>
</gene>
<evidence type="ECO:0000256" key="1">
    <source>
        <dbReference type="SAM" id="SignalP"/>
    </source>
</evidence>